<dbReference type="Pfam" id="PF12850">
    <property type="entry name" value="Metallophos_2"/>
    <property type="match status" value="1"/>
</dbReference>
<comment type="cofactor">
    <cofactor evidence="2">
        <name>a divalent metal cation</name>
        <dbReference type="ChEBI" id="CHEBI:60240"/>
    </cofactor>
</comment>
<sequence>MRILVMSDTHGEVKTIDQVRQHVGTVDAIFHCGDSELDASHASLDAAFVVRGNCDWDSSYPEEVVTEINGMKIFMAHGHLLQVKSTMLPISYRAQEYDADLVLFGHSHLLGAEQIDGTVFVNPGSLEFPRGRLEKSYAIIEKSPVEWTVTFFSDEHEKLEQVTFEITEK</sequence>
<dbReference type="AlphaFoldDB" id="A0A9X3RCB6"/>
<organism evidence="4 5">
    <name type="scientific">Paenisporosarcina quisquiliarum</name>
    <dbReference type="NCBI Taxonomy" id="365346"/>
    <lineage>
        <taxon>Bacteria</taxon>
        <taxon>Bacillati</taxon>
        <taxon>Bacillota</taxon>
        <taxon>Bacilli</taxon>
        <taxon>Bacillales</taxon>
        <taxon>Caryophanaceae</taxon>
        <taxon>Paenisporosarcina</taxon>
    </lineage>
</organism>
<dbReference type="SUPFAM" id="SSF56300">
    <property type="entry name" value="Metallo-dependent phosphatases"/>
    <property type="match status" value="1"/>
</dbReference>
<evidence type="ECO:0000259" key="3">
    <source>
        <dbReference type="Pfam" id="PF12850"/>
    </source>
</evidence>
<evidence type="ECO:0000313" key="4">
    <source>
        <dbReference type="EMBL" id="MCZ8536206.1"/>
    </source>
</evidence>
<dbReference type="EMBL" id="JAMKBJ010000002">
    <property type="protein sequence ID" value="MCZ8536206.1"/>
    <property type="molecule type" value="Genomic_DNA"/>
</dbReference>
<comment type="caution">
    <text evidence="4">The sequence shown here is derived from an EMBL/GenBank/DDBJ whole genome shotgun (WGS) entry which is preliminary data.</text>
</comment>
<evidence type="ECO:0000256" key="2">
    <source>
        <dbReference type="RuleBase" id="RU362039"/>
    </source>
</evidence>
<name>A0A9X3RCB6_9BACL</name>
<protein>
    <recommendedName>
        <fullName evidence="2">Phosphoesterase</fullName>
        <ecNumber evidence="2">3.1.4.-</ecNumber>
    </recommendedName>
</protein>
<proteinExistence type="inferred from homology"/>
<dbReference type="RefSeq" id="WP_269925312.1">
    <property type="nucleotide sequence ID" value="NZ_JAMKBJ010000002.1"/>
</dbReference>
<keyword evidence="5" id="KW-1185">Reference proteome</keyword>
<evidence type="ECO:0000256" key="1">
    <source>
        <dbReference type="ARBA" id="ARBA00008950"/>
    </source>
</evidence>
<reference evidence="4" key="1">
    <citation type="submission" date="2022-05" db="EMBL/GenBank/DDBJ databases">
        <authorList>
            <person name="Colautti A."/>
            <person name="Iacumin L."/>
        </authorList>
    </citation>
    <scope>NUCLEOTIDE SEQUENCE</scope>
    <source>
        <strain evidence="4">SK 55</strain>
    </source>
</reference>
<comment type="similarity">
    <text evidence="1 2">Belongs to the metallophosphoesterase superfamily. YfcE family.</text>
</comment>
<feature type="domain" description="Calcineurin-like phosphoesterase" evidence="3">
    <location>
        <begin position="1"/>
        <end position="141"/>
    </location>
</feature>
<dbReference type="GO" id="GO:0046872">
    <property type="term" value="F:metal ion binding"/>
    <property type="evidence" value="ECO:0007669"/>
    <property type="project" value="UniProtKB-KW"/>
</dbReference>
<dbReference type="Proteomes" id="UP001152173">
    <property type="component" value="Unassembled WGS sequence"/>
</dbReference>
<keyword evidence="2" id="KW-0479">Metal-binding</keyword>
<dbReference type="GO" id="GO:0016787">
    <property type="term" value="F:hydrolase activity"/>
    <property type="evidence" value="ECO:0007669"/>
    <property type="project" value="UniProtKB-UniRule"/>
</dbReference>
<accession>A0A9X3RCB6</accession>
<dbReference type="InterPro" id="IPR000979">
    <property type="entry name" value="Phosphodiesterase_MJ0936/Vps29"/>
</dbReference>
<dbReference type="PANTHER" id="PTHR11124">
    <property type="entry name" value="VACUOLAR SORTING PROTEIN VPS29"/>
    <property type="match status" value="1"/>
</dbReference>
<dbReference type="Gene3D" id="3.60.21.10">
    <property type="match status" value="1"/>
</dbReference>
<dbReference type="EC" id="3.1.4.-" evidence="2"/>
<dbReference type="InterPro" id="IPR024654">
    <property type="entry name" value="Calcineurin-like_PHP_lpxH"/>
</dbReference>
<evidence type="ECO:0000313" key="5">
    <source>
        <dbReference type="Proteomes" id="UP001152173"/>
    </source>
</evidence>
<gene>
    <name evidence="4" type="ORF">M9R32_03225</name>
</gene>
<dbReference type="CDD" id="cd00841">
    <property type="entry name" value="MPP_YfcE"/>
    <property type="match status" value="1"/>
</dbReference>
<dbReference type="InterPro" id="IPR041802">
    <property type="entry name" value="MPP_YfcE"/>
</dbReference>
<dbReference type="NCBIfam" id="TIGR00040">
    <property type="entry name" value="yfcE"/>
    <property type="match status" value="1"/>
</dbReference>
<dbReference type="InterPro" id="IPR029052">
    <property type="entry name" value="Metallo-depent_PP-like"/>
</dbReference>